<feature type="region of interest" description="Disordered" evidence="2">
    <location>
        <begin position="165"/>
        <end position="291"/>
    </location>
</feature>
<dbReference type="AlphaFoldDB" id="A0A0D2DAV7"/>
<organism evidence="3 4">
    <name type="scientific">Cladophialophora immunda</name>
    <dbReference type="NCBI Taxonomy" id="569365"/>
    <lineage>
        <taxon>Eukaryota</taxon>
        <taxon>Fungi</taxon>
        <taxon>Dikarya</taxon>
        <taxon>Ascomycota</taxon>
        <taxon>Pezizomycotina</taxon>
        <taxon>Eurotiomycetes</taxon>
        <taxon>Chaetothyriomycetidae</taxon>
        <taxon>Chaetothyriales</taxon>
        <taxon>Herpotrichiellaceae</taxon>
        <taxon>Cladophialophora</taxon>
    </lineage>
</organism>
<feature type="compositionally biased region" description="Acidic residues" evidence="2">
    <location>
        <begin position="176"/>
        <end position="199"/>
    </location>
</feature>
<accession>A0A0D2DAV7</accession>
<reference evidence="3 4" key="1">
    <citation type="submission" date="2015-01" db="EMBL/GenBank/DDBJ databases">
        <title>The Genome Sequence of Cladophialophora immunda CBS83496.</title>
        <authorList>
            <consortium name="The Broad Institute Genomics Platform"/>
            <person name="Cuomo C."/>
            <person name="de Hoog S."/>
            <person name="Gorbushina A."/>
            <person name="Stielow B."/>
            <person name="Teixiera M."/>
            <person name="Abouelleil A."/>
            <person name="Chapman S.B."/>
            <person name="Priest M."/>
            <person name="Young S.K."/>
            <person name="Wortman J."/>
            <person name="Nusbaum C."/>
            <person name="Birren B."/>
        </authorList>
    </citation>
    <scope>NUCLEOTIDE SEQUENCE [LARGE SCALE GENOMIC DNA]</scope>
    <source>
        <strain evidence="3 4">CBS 83496</strain>
    </source>
</reference>
<evidence type="ECO:0000256" key="1">
    <source>
        <dbReference type="SAM" id="Coils"/>
    </source>
</evidence>
<sequence length="366" mass="41201">MEGDDHSGHFLGEDQGYGDYYHPGDQVQHDFDQAQYDFGQAQHEFDQGEGLGYGDSVPEGEMEQEGESGMEDLGAKLQELEAKLDKLEKRYEKTYWSEEPDEIQQPKLHHHSLDMADVCFQILSIDPENQRAAELHRDHSASIFGEFRGREGDDDESQYKPRMHEHIFGVPRLEDMDSDSDDESESGDYDEDFDNEDNPEYSGGEGGDQYGQEDYGAGEDEDSSGEHGHGGYDDYGNQDYDPEQSWDDDYGGQDGEHWQGGDDYVGGEEQYGDNWQGGGEEHKAEDGKTEGMTTIVTTKGEDGMMGLIMTMVTTMVTTTAESCMMAEMTATRPELMEDLGMDIVDRRSRVTLEQKSSSLEFVPQYL</sequence>
<dbReference type="OrthoDB" id="4161555at2759"/>
<dbReference type="GeneID" id="27343559"/>
<feature type="compositionally biased region" description="Acidic residues" evidence="2">
    <location>
        <begin position="240"/>
        <end position="251"/>
    </location>
</feature>
<feature type="compositionally biased region" description="Basic and acidic residues" evidence="2">
    <location>
        <begin position="165"/>
        <end position="175"/>
    </location>
</feature>
<protein>
    <submittedName>
        <fullName evidence="3">Uncharacterized protein</fullName>
    </submittedName>
</protein>
<keyword evidence="1" id="KW-0175">Coiled coil</keyword>
<dbReference type="Proteomes" id="UP000054466">
    <property type="component" value="Unassembled WGS sequence"/>
</dbReference>
<feature type="compositionally biased region" description="Basic and acidic residues" evidence="2">
    <location>
        <begin position="1"/>
        <end position="12"/>
    </location>
</feature>
<feature type="coiled-coil region" evidence="1">
    <location>
        <begin position="70"/>
        <end position="97"/>
    </location>
</feature>
<dbReference type="VEuPathDB" id="FungiDB:PV07_04365"/>
<feature type="region of interest" description="Disordered" evidence="2">
    <location>
        <begin position="1"/>
        <end position="26"/>
    </location>
</feature>
<dbReference type="RefSeq" id="XP_016253065.1">
    <property type="nucleotide sequence ID" value="XM_016391163.1"/>
</dbReference>
<keyword evidence="4" id="KW-1185">Reference proteome</keyword>
<name>A0A0D2DAV7_9EURO</name>
<gene>
    <name evidence="3" type="ORF">PV07_04365</name>
</gene>
<proteinExistence type="predicted"/>
<evidence type="ECO:0000313" key="3">
    <source>
        <dbReference type="EMBL" id="KIW32849.1"/>
    </source>
</evidence>
<feature type="compositionally biased region" description="Basic and acidic residues" evidence="2">
    <location>
        <begin position="279"/>
        <end position="289"/>
    </location>
</feature>
<dbReference type="HOGENOM" id="CLU_756505_0_0_1"/>
<evidence type="ECO:0000313" key="4">
    <source>
        <dbReference type="Proteomes" id="UP000054466"/>
    </source>
</evidence>
<dbReference type="EMBL" id="KN847041">
    <property type="protein sequence ID" value="KIW32849.1"/>
    <property type="molecule type" value="Genomic_DNA"/>
</dbReference>
<evidence type="ECO:0000256" key="2">
    <source>
        <dbReference type="SAM" id="MobiDB-lite"/>
    </source>
</evidence>